<proteinExistence type="predicted"/>
<protein>
    <submittedName>
        <fullName evidence="2">Polyhydroxyalkanoate synthesis repressor PhaR</fullName>
    </submittedName>
</protein>
<evidence type="ECO:0000313" key="2">
    <source>
        <dbReference type="EMBL" id="TWI74307.1"/>
    </source>
</evidence>
<organism evidence="2 3">
    <name type="scientific">Desulfobotulus alkaliphilus</name>
    <dbReference type="NCBI Taxonomy" id="622671"/>
    <lineage>
        <taxon>Bacteria</taxon>
        <taxon>Pseudomonadati</taxon>
        <taxon>Thermodesulfobacteriota</taxon>
        <taxon>Desulfobacteria</taxon>
        <taxon>Desulfobacterales</taxon>
        <taxon>Desulfobacteraceae</taxon>
        <taxon>Desulfobotulus</taxon>
    </lineage>
</organism>
<evidence type="ECO:0000259" key="1">
    <source>
        <dbReference type="Pfam" id="PF07879"/>
    </source>
</evidence>
<evidence type="ECO:0000313" key="3">
    <source>
        <dbReference type="Proteomes" id="UP000318307"/>
    </source>
</evidence>
<dbReference type="EMBL" id="VLLC01000005">
    <property type="protein sequence ID" value="TWI74307.1"/>
    <property type="molecule type" value="Genomic_DNA"/>
</dbReference>
<dbReference type="AlphaFoldDB" id="A0A562RYU0"/>
<feature type="domain" description="PHA accumulation regulator DNA-binding N-terminal" evidence="1">
    <location>
        <begin position="6"/>
        <end position="64"/>
    </location>
</feature>
<comment type="caution">
    <text evidence="2">The sequence shown here is derived from an EMBL/GenBank/DDBJ whole genome shotgun (WGS) entry which is preliminary data.</text>
</comment>
<name>A0A562RYU0_9BACT</name>
<accession>A0A562RYU0</accession>
<dbReference type="Proteomes" id="UP000318307">
    <property type="component" value="Unassembled WGS sequence"/>
</dbReference>
<dbReference type="Pfam" id="PF07879">
    <property type="entry name" value="PHB_acc_N"/>
    <property type="match status" value="1"/>
</dbReference>
<keyword evidence="3" id="KW-1185">Reference proteome</keyword>
<dbReference type="RefSeq" id="WP_144682781.1">
    <property type="nucleotide sequence ID" value="NZ_VLLC01000005.1"/>
</dbReference>
<gene>
    <name evidence="2" type="ORF">LZ24_00910</name>
</gene>
<dbReference type="OrthoDB" id="9795345at2"/>
<dbReference type="InterPro" id="IPR012909">
    <property type="entry name" value="PHA_DNA-bd_N"/>
</dbReference>
<sequence length="153" mass="17823">MENHVLIKKYANRRLYDTEKSKYVTLAEVRLLIREGRGIHVIDVNTEEDVTAFILTQIVLEEARQKNALLPVPLLHLIIRYGDNVLSEFFEKYLQQILGNYLHQKSAFDEQFRRMLDLGIDLSGMAQKTMTGIAPFAPFMDFFTQEKDKGKKE</sequence>
<reference evidence="2 3" key="1">
    <citation type="submission" date="2019-07" db="EMBL/GenBank/DDBJ databases">
        <title>Genome sequencing of 100 strains of the haloalkaliphilic chemolithoautotrophic sulfur-oxidizing bacterium Thioalkalivibrio.</title>
        <authorList>
            <person name="Muyzer G."/>
        </authorList>
    </citation>
    <scope>NUCLEOTIDE SEQUENCE [LARGE SCALE GENOMIC DNA]</scope>
    <source>
        <strain evidence="2 3">ASO4-4</strain>
    </source>
</reference>